<proteinExistence type="predicted"/>
<reference evidence="2" key="1">
    <citation type="journal article" date="2019" name="Int. J. Syst. Evol. Microbiol.">
        <title>The Global Catalogue of Microorganisms (GCM) 10K type strain sequencing project: providing services to taxonomists for standard genome sequencing and annotation.</title>
        <authorList>
            <consortium name="The Broad Institute Genomics Platform"/>
            <consortium name="The Broad Institute Genome Sequencing Center for Infectious Disease"/>
            <person name="Wu L."/>
            <person name="Ma J."/>
        </authorList>
    </citation>
    <scope>NUCLEOTIDE SEQUENCE [LARGE SCALE GENOMIC DNA]</scope>
    <source>
        <strain evidence="2">CCUG 62974</strain>
    </source>
</reference>
<accession>A0ABW3DY68</accession>
<evidence type="ECO:0000313" key="1">
    <source>
        <dbReference type="EMBL" id="MFD0888750.1"/>
    </source>
</evidence>
<comment type="caution">
    <text evidence="1">The sequence shown here is derived from an EMBL/GenBank/DDBJ whole genome shotgun (WGS) entry which is preliminary data.</text>
</comment>
<dbReference type="Proteomes" id="UP001597024">
    <property type="component" value="Unassembled WGS sequence"/>
</dbReference>
<organism evidence="1 2">
    <name type="scientific">Streptosporangium algeriense</name>
    <dbReference type="NCBI Taxonomy" id="1682748"/>
    <lineage>
        <taxon>Bacteria</taxon>
        <taxon>Bacillati</taxon>
        <taxon>Actinomycetota</taxon>
        <taxon>Actinomycetes</taxon>
        <taxon>Streptosporangiales</taxon>
        <taxon>Streptosporangiaceae</taxon>
        <taxon>Streptosporangium</taxon>
    </lineage>
</organism>
<protein>
    <submittedName>
        <fullName evidence="1">Uncharacterized protein</fullName>
    </submittedName>
</protein>
<dbReference type="EMBL" id="JBHTHX010001474">
    <property type="protein sequence ID" value="MFD0888750.1"/>
    <property type="molecule type" value="Genomic_DNA"/>
</dbReference>
<gene>
    <name evidence="1" type="ORF">ACFQ08_29790</name>
</gene>
<name>A0ABW3DY68_9ACTN</name>
<evidence type="ECO:0000313" key="2">
    <source>
        <dbReference type="Proteomes" id="UP001597024"/>
    </source>
</evidence>
<sequence length="217" mass="23765">MRPYERTDELRQSVNELGARVYTALRDGGLEAGLLVELACLAEEWTVSTPATRELLERRTAELTAADVFRLGEALLGEVRFVPTYALEPALLAELEEDLKVVERDLRATGITGTLRVIIPDWDFMGMAWVEFDGLCQGNGIPPGSGGTLCVADAAQEVVMEVIWEAWPACPEHDLGLHAEPENGIAVWRCTGGEAHTVAPIGELPPLPRRRGPARRK</sequence>
<keyword evidence="2" id="KW-1185">Reference proteome</keyword>